<sequence length="236" mass="25531">MRLASAIFFALFCAAPAIAQRHAKAETGSLVPIPAPVRVSENPKLSDDVRARIATAEFARCSVARFPDRVERALSLPKGGLAYWKALERTASNECMDSGIIAMRRPLLRGALFVELYRRRWDAQQRGQTWGPSLTKVSFNIDPLTHPSEDAMRDNELLSLGNCVIAKDEASARNAILLPTASKGQEAALMSLVPSLGGCIPAGMKLTFSRPVIEAAIAEVLYRGAETPTVQTAGIK</sequence>
<comment type="caution">
    <text evidence="2">The sequence shown here is derived from an EMBL/GenBank/DDBJ whole genome shotgun (WGS) entry which is preliminary data.</text>
</comment>
<keyword evidence="1" id="KW-0732">Signal</keyword>
<keyword evidence="3" id="KW-1185">Reference proteome</keyword>
<evidence type="ECO:0000313" key="2">
    <source>
        <dbReference type="EMBL" id="MDO7842451.1"/>
    </source>
</evidence>
<dbReference type="EMBL" id="JAUQSZ010000005">
    <property type="protein sequence ID" value="MDO7842451.1"/>
    <property type="molecule type" value="Genomic_DNA"/>
</dbReference>
<feature type="chain" id="PRO_5045211677" evidence="1">
    <location>
        <begin position="20"/>
        <end position="236"/>
    </location>
</feature>
<organism evidence="2 3">
    <name type="scientific">Sphingomonas immobilis</name>
    <dbReference type="NCBI Taxonomy" id="3063997"/>
    <lineage>
        <taxon>Bacteria</taxon>
        <taxon>Pseudomonadati</taxon>
        <taxon>Pseudomonadota</taxon>
        <taxon>Alphaproteobacteria</taxon>
        <taxon>Sphingomonadales</taxon>
        <taxon>Sphingomonadaceae</taxon>
        <taxon>Sphingomonas</taxon>
    </lineage>
</organism>
<feature type="signal peptide" evidence="1">
    <location>
        <begin position="1"/>
        <end position="19"/>
    </location>
</feature>
<reference evidence="2" key="1">
    <citation type="submission" date="2023-07" db="EMBL/GenBank/DDBJ databases">
        <authorList>
            <person name="Kim M.K."/>
        </authorList>
    </citation>
    <scope>NUCLEOTIDE SEQUENCE</scope>
    <source>
        <strain evidence="2">CA1-15</strain>
    </source>
</reference>
<dbReference type="Proteomes" id="UP001176468">
    <property type="component" value="Unassembled WGS sequence"/>
</dbReference>
<name>A0ABT9A0D0_9SPHN</name>
<dbReference type="RefSeq" id="WP_304560913.1">
    <property type="nucleotide sequence ID" value="NZ_JAUQSZ010000005.1"/>
</dbReference>
<accession>A0ABT9A0D0</accession>
<proteinExistence type="predicted"/>
<evidence type="ECO:0000256" key="1">
    <source>
        <dbReference type="SAM" id="SignalP"/>
    </source>
</evidence>
<evidence type="ECO:0000313" key="3">
    <source>
        <dbReference type="Proteomes" id="UP001176468"/>
    </source>
</evidence>
<gene>
    <name evidence="2" type="ORF">Q5H94_08930</name>
</gene>
<protein>
    <submittedName>
        <fullName evidence="2">Uncharacterized protein</fullName>
    </submittedName>
</protein>